<accession>A0A2T1M236</accession>
<keyword evidence="7 9" id="KW-1133">Transmembrane helix</keyword>
<keyword evidence="8 9" id="KW-0472">Membrane</keyword>
<dbReference type="Proteomes" id="UP000239001">
    <property type="component" value="Unassembled WGS sequence"/>
</dbReference>
<dbReference type="SUPFAM" id="SSF53448">
    <property type="entry name" value="Nucleotide-diphospho-sugar transferases"/>
    <property type="match status" value="1"/>
</dbReference>
<keyword evidence="4" id="KW-0328">Glycosyltransferase</keyword>
<dbReference type="RefSeq" id="WP_106455708.1">
    <property type="nucleotide sequence ID" value="NZ_PXOH01000003.1"/>
</dbReference>
<feature type="transmembrane region" description="Helical" evidence="9">
    <location>
        <begin position="343"/>
        <end position="363"/>
    </location>
</feature>
<dbReference type="GO" id="GO:0008120">
    <property type="term" value="F:ceramide glucosyltransferase activity"/>
    <property type="evidence" value="ECO:0007669"/>
    <property type="project" value="TreeGrafter"/>
</dbReference>
<dbReference type="AlphaFoldDB" id="A0A2T1M236"/>
<reference evidence="10 11" key="1">
    <citation type="submission" date="2018-03" db="EMBL/GenBank/DDBJ databases">
        <title>The ancient ancestry and fast evolution of plastids.</title>
        <authorList>
            <person name="Moore K.R."/>
            <person name="Magnabosco C."/>
            <person name="Momper L."/>
            <person name="Gold D.A."/>
            <person name="Bosak T."/>
            <person name="Fournier G.P."/>
        </authorList>
    </citation>
    <scope>NUCLEOTIDE SEQUENCE [LARGE SCALE GENOMIC DNA]</scope>
    <source>
        <strain evidence="10 11">CCALA 016</strain>
    </source>
</reference>
<evidence type="ECO:0000256" key="9">
    <source>
        <dbReference type="SAM" id="Phobius"/>
    </source>
</evidence>
<keyword evidence="6 9" id="KW-0812">Transmembrane</keyword>
<evidence type="ECO:0000256" key="8">
    <source>
        <dbReference type="ARBA" id="ARBA00023136"/>
    </source>
</evidence>
<evidence type="ECO:0000313" key="11">
    <source>
        <dbReference type="Proteomes" id="UP000239001"/>
    </source>
</evidence>
<evidence type="ECO:0000256" key="2">
    <source>
        <dbReference type="ARBA" id="ARBA00004760"/>
    </source>
</evidence>
<sequence length="393" mass="44459">MSLLTFFEIILLILTIASIVFYLFCAFATYYFFRIQQQAKTDFSPPISLMIPVCGLDTGAWENWLSFAQQDYPEYEILFGVRDLDDPAIPVLKKLSETFSVQVRLYTNLTPLGANHKDSILNYLLAEAKHEYLVFADSDIRVTSDYLQKIIAPLADAKVGLVTCAFIGRKPQTLGAAVASFGRCFDFIPSALIAKILDGGVKFAVGATLVTRKENLAKAGGLQFNRIGSDYNLAKRIVNAGDRVELSHYILESDTGAETLLDVITREIRWARTIRFNRGSQYYGMVFCFGTIYSLLLLLVTGFSQWAIIITLLTGLIRYVQVIFAIVCLNAPQLWPWLWSLPLRDFLSLIIWLLGAFGQQVFWRGRYLQIKEDGIIQDRLDGYTKEEAHLHQP</sequence>
<evidence type="ECO:0000256" key="3">
    <source>
        <dbReference type="ARBA" id="ARBA00004991"/>
    </source>
</evidence>
<evidence type="ECO:0000256" key="5">
    <source>
        <dbReference type="ARBA" id="ARBA00022679"/>
    </source>
</evidence>
<evidence type="ECO:0000256" key="7">
    <source>
        <dbReference type="ARBA" id="ARBA00022989"/>
    </source>
</evidence>
<comment type="caution">
    <text evidence="10">The sequence shown here is derived from an EMBL/GenBank/DDBJ whole genome shotgun (WGS) entry which is preliminary data.</text>
</comment>
<organism evidence="10 11">
    <name type="scientific">Aphanothece hegewaldii CCALA 016</name>
    <dbReference type="NCBI Taxonomy" id="2107694"/>
    <lineage>
        <taxon>Bacteria</taxon>
        <taxon>Bacillati</taxon>
        <taxon>Cyanobacteriota</taxon>
        <taxon>Cyanophyceae</taxon>
        <taxon>Oscillatoriophycideae</taxon>
        <taxon>Chroococcales</taxon>
        <taxon>Aphanothecaceae</taxon>
        <taxon>Aphanothece</taxon>
    </lineage>
</organism>
<comment type="subcellular location">
    <subcellularLocation>
        <location evidence="1">Membrane</location>
        <topology evidence="1">Multi-pass membrane protein</topology>
    </subcellularLocation>
</comment>
<evidence type="ECO:0000256" key="4">
    <source>
        <dbReference type="ARBA" id="ARBA00022676"/>
    </source>
</evidence>
<dbReference type="Pfam" id="PF13506">
    <property type="entry name" value="Glyco_transf_21"/>
    <property type="match status" value="1"/>
</dbReference>
<proteinExistence type="predicted"/>
<dbReference type="Gene3D" id="3.90.550.10">
    <property type="entry name" value="Spore Coat Polysaccharide Biosynthesis Protein SpsA, Chain A"/>
    <property type="match status" value="1"/>
</dbReference>
<dbReference type="OrthoDB" id="9814255at2"/>
<gene>
    <name evidence="10" type="ORF">C7H19_04610</name>
</gene>
<keyword evidence="5 10" id="KW-0808">Transferase</keyword>
<name>A0A2T1M236_9CHRO</name>
<dbReference type="InterPro" id="IPR029044">
    <property type="entry name" value="Nucleotide-diphossugar_trans"/>
</dbReference>
<evidence type="ECO:0000256" key="1">
    <source>
        <dbReference type="ARBA" id="ARBA00004141"/>
    </source>
</evidence>
<dbReference type="GO" id="GO:0016020">
    <property type="term" value="C:membrane"/>
    <property type="evidence" value="ECO:0007669"/>
    <property type="project" value="UniProtKB-SubCell"/>
</dbReference>
<dbReference type="InterPro" id="IPR025993">
    <property type="entry name" value="Ceramide_glucosylTrfase"/>
</dbReference>
<dbReference type="EMBL" id="PXOH01000003">
    <property type="protein sequence ID" value="PSF38786.1"/>
    <property type="molecule type" value="Genomic_DNA"/>
</dbReference>
<evidence type="ECO:0000313" key="10">
    <source>
        <dbReference type="EMBL" id="PSF38786.1"/>
    </source>
</evidence>
<feature type="transmembrane region" description="Helical" evidence="9">
    <location>
        <begin position="306"/>
        <end position="331"/>
    </location>
</feature>
<dbReference type="PANTHER" id="PTHR12726:SF0">
    <property type="entry name" value="CERAMIDE GLUCOSYLTRANSFERASE"/>
    <property type="match status" value="1"/>
</dbReference>
<evidence type="ECO:0000256" key="6">
    <source>
        <dbReference type="ARBA" id="ARBA00022692"/>
    </source>
</evidence>
<comment type="pathway">
    <text evidence="3">Sphingolipid metabolism.</text>
</comment>
<protein>
    <submittedName>
        <fullName evidence="10">Glycosyl transferase</fullName>
    </submittedName>
</protein>
<feature type="transmembrane region" description="Helical" evidence="9">
    <location>
        <begin position="282"/>
        <end position="300"/>
    </location>
</feature>
<comment type="pathway">
    <text evidence="2">Lipid metabolism; sphingolipid metabolism.</text>
</comment>
<feature type="transmembrane region" description="Helical" evidence="9">
    <location>
        <begin position="6"/>
        <end position="33"/>
    </location>
</feature>
<dbReference type="PANTHER" id="PTHR12726">
    <property type="entry name" value="CERAMIDE GLUCOSYLTRANSFERASE"/>
    <property type="match status" value="1"/>
</dbReference>
<keyword evidence="11" id="KW-1185">Reference proteome</keyword>
<dbReference type="GO" id="GO:0006679">
    <property type="term" value="P:glucosylceramide biosynthetic process"/>
    <property type="evidence" value="ECO:0007669"/>
    <property type="project" value="TreeGrafter"/>
</dbReference>
<reference evidence="10 11" key="2">
    <citation type="submission" date="2018-03" db="EMBL/GenBank/DDBJ databases">
        <authorList>
            <person name="Keele B.F."/>
        </authorList>
    </citation>
    <scope>NUCLEOTIDE SEQUENCE [LARGE SCALE GENOMIC DNA]</scope>
    <source>
        <strain evidence="10 11">CCALA 016</strain>
    </source>
</reference>